<dbReference type="STRING" id="1817813.A2008_03460"/>
<dbReference type="InterPro" id="IPR001519">
    <property type="entry name" value="Ferritin"/>
</dbReference>
<dbReference type="AlphaFoldDB" id="A0A1F7WX01"/>
<dbReference type="GO" id="GO:0008198">
    <property type="term" value="F:ferrous iron binding"/>
    <property type="evidence" value="ECO:0007669"/>
    <property type="project" value="TreeGrafter"/>
</dbReference>
<evidence type="ECO:0000256" key="5">
    <source>
        <dbReference type="ARBA" id="ARBA00023004"/>
    </source>
</evidence>
<dbReference type="EMBL" id="MGFH01000046">
    <property type="protein sequence ID" value="OGM07372.1"/>
    <property type="molecule type" value="Genomic_DNA"/>
</dbReference>
<dbReference type="PANTHER" id="PTHR11431">
    <property type="entry name" value="FERRITIN"/>
    <property type="match status" value="1"/>
</dbReference>
<gene>
    <name evidence="9" type="ORF">A2008_03460</name>
</gene>
<dbReference type="FunFam" id="1.20.1260.10:FF:000001">
    <property type="entry name" value="Non-heme ferritin"/>
    <property type="match status" value="1"/>
</dbReference>
<dbReference type="GO" id="GO:0006879">
    <property type="term" value="P:intracellular iron ion homeostasis"/>
    <property type="evidence" value="ECO:0007669"/>
    <property type="project" value="UniProtKB-KW"/>
</dbReference>
<dbReference type="GO" id="GO:0008199">
    <property type="term" value="F:ferric iron binding"/>
    <property type="evidence" value="ECO:0007669"/>
    <property type="project" value="InterPro"/>
</dbReference>
<evidence type="ECO:0000256" key="1">
    <source>
        <dbReference type="ARBA" id="ARBA00006950"/>
    </source>
</evidence>
<accession>A0A1F7WX01</accession>
<keyword evidence="7" id="KW-0963">Cytoplasm</keyword>
<evidence type="ECO:0000256" key="6">
    <source>
        <dbReference type="PIRSR" id="PIRSR601519-1"/>
    </source>
</evidence>
<comment type="function">
    <text evidence="7">Iron-storage protein.</text>
</comment>
<reference evidence="9 10" key="1">
    <citation type="journal article" date="2016" name="Nat. Commun.">
        <title>Thousands of microbial genomes shed light on interconnected biogeochemical processes in an aquifer system.</title>
        <authorList>
            <person name="Anantharaman K."/>
            <person name="Brown C.T."/>
            <person name="Hug L.A."/>
            <person name="Sharon I."/>
            <person name="Castelle C.J."/>
            <person name="Probst A.J."/>
            <person name="Thomas B.C."/>
            <person name="Singh A."/>
            <person name="Wilkins M.J."/>
            <person name="Karaoz U."/>
            <person name="Brodie E.L."/>
            <person name="Williams K.H."/>
            <person name="Hubbard S.S."/>
            <person name="Banfield J.F."/>
        </authorList>
    </citation>
    <scope>NUCLEOTIDE SEQUENCE [LARGE SCALE GENOMIC DNA]</scope>
</reference>
<dbReference type="InterPro" id="IPR009040">
    <property type="entry name" value="Ferritin-like_diiron"/>
</dbReference>
<proteinExistence type="inferred from homology"/>
<feature type="binding site" evidence="6">
    <location>
        <position position="16"/>
    </location>
    <ligand>
        <name>Fe cation</name>
        <dbReference type="ChEBI" id="CHEBI:24875"/>
        <label>1</label>
    </ligand>
</feature>
<dbReference type="GO" id="GO:0006826">
    <property type="term" value="P:iron ion transport"/>
    <property type="evidence" value="ECO:0007669"/>
    <property type="project" value="InterPro"/>
</dbReference>
<dbReference type="PROSITE" id="PS50905">
    <property type="entry name" value="FERRITIN_LIKE"/>
    <property type="match status" value="1"/>
</dbReference>
<dbReference type="PANTHER" id="PTHR11431:SF127">
    <property type="entry name" value="BACTERIAL NON-HEME FERRITIN"/>
    <property type="match status" value="1"/>
</dbReference>
<dbReference type="GO" id="GO:0005829">
    <property type="term" value="C:cytosol"/>
    <property type="evidence" value="ECO:0007669"/>
    <property type="project" value="TreeGrafter"/>
</dbReference>
<feature type="binding site" evidence="6">
    <location>
        <position position="52"/>
    </location>
    <ligand>
        <name>Fe cation</name>
        <dbReference type="ChEBI" id="CHEBI:24875"/>
        <label>1</label>
    </ligand>
</feature>
<comment type="similarity">
    <text evidence="1 7">Belongs to the ferritin family. Prokaryotic subfamily.</text>
</comment>
<evidence type="ECO:0000256" key="2">
    <source>
        <dbReference type="ARBA" id="ARBA00022434"/>
    </source>
</evidence>
<sequence>MSTKLFSAINKQAGFEIYSGYIYEAMALYCKMSNFKGMANWFNQQAKEEYEHADKMIEHLIDRGYKVTLPKLDEPPSNYKSVTSVFEKAYEHEKLVTSNIHKLYKMALAEEDYPAQVMLQWFIKEQVEEEANTSEIVEKLKMINGNLGAIFMLDSHLGSRK</sequence>
<evidence type="ECO:0000256" key="4">
    <source>
        <dbReference type="ARBA" id="ARBA00023002"/>
    </source>
</evidence>
<feature type="domain" description="Ferritin-like diiron" evidence="8">
    <location>
        <begin position="1"/>
        <end position="144"/>
    </location>
</feature>
<organism evidence="9 10">
    <name type="scientific">Candidatus Wallbacteria bacterium GWC2_49_35</name>
    <dbReference type="NCBI Taxonomy" id="1817813"/>
    <lineage>
        <taxon>Bacteria</taxon>
        <taxon>Candidatus Walliibacteriota</taxon>
    </lineage>
</organism>
<name>A0A1F7WX01_9BACT</name>
<dbReference type="InterPro" id="IPR009078">
    <property type="entry name" value="Ferritin-like_SF"/>
</dbReference>
<evidence type="ECO:0000256" key="3">
    <source>
        <dbReference type="ARBA" id="ARBA00022723"/>
    </source>
</evidence>
<keyword evidence="2 7" id="KW-0409">Iron storage</keyword>
<dbReference type="EC" id="1.16.3.2" evidence="7"/>
<evidence type="ECO:0000313" key="9">
    <source>
        <dbReference type="EMBL" id="OGM07372.1"/>
    </source>
</evidence>
<comment type="caution">
    <text evidence="9">The sequence shown here is derived from an EMBL/GenBank/DDBJ whole genome shotgun (WGS) entry which is preliminary data.</text>
</comment>
<dbReference type="GO" id="GO:0042802">
    <property type="term" value="F:identical protein binding"/>
    <property type="evidence" value="ECO:0007669"/>
    <property type="project" value="UniProtKB-ARBA"/>
</dbReference>
<dbReference type="Gene3D" id="1.20.1260.10">
    <property type="match status" value="1"/>
</dbReference>
<dbReference type="Proteomes" id="UP000178735">
    <property type="component" value="Unassembled WGS sequence"/>
</dbReference>
<keyword evidence="3 6" id="KW-0479">Metal-binding</keyword>
<evidence type="ECO:0000313" key="10">
    <source>
        <dbReference type="Proteomes" id="UP000178735"/>
    </source>
</evidence>
<dbReference type="GO" id="GO:0004322">
    <property type="term" value="F:ferroxidase activity"/>
    <property type="evidence" value="ECO:0007669"/>
    <property type="project" value="TreeGrafter"/>
</dbReference>
<evidence type="ECO:0000259" key="8">
    <source>
        <dbReference type="PROSITE" id="PS50905"/>
    </source>
</evidence>
<dbReference type="InterPro" id="IPR012347">
    <property type="entry name" value="Ferritin-like"/>
</dbReference>
<dbReference type="SUPFAM" id="SSF47240">
    <property type="entry name" value="Ferritin-like"/>
    <property type="match status" value="1"/>
</dbReference>
<feature type="binding site" evidence="6">
    <location>
        <position position="126"/>
    </location>
    <ligand>
        <name>Fe cation</name>
        <dbReference type="ChEBI" id="CHEBI:24875"/>
        <label>1</label>
    </ligand>
</feature>
<comment type="catalytic activity">
    <reaction evidence="7">
        <text>4 Fe(2+) + O2 + 6 H2O = 4 iron(III) oxide-hydroxide + 12 H(+)</text>
        <dbReference type="Rhea" id="RHEA:11972"/>
        <dbReference type="ChEBI" id="CHEBI:15377"/>
        <dbReference type="ChEBI" id="CHEBI:15378"/>
        <dbReference type="ChEBI" id="CHEBI:15379"/>
        <dbReference type="ChEBI" id="CHEBI:29033"/>
        <dbReference type="ChEBI" id="CHEBI:78619"/>
        <dbReference type="EC" id="1.16.3.2"/>
    </reaction>
</comment>
<dbReference type="InterPro" id="IPR008331">
    <property type="entry name" value="Ferritin_DPS_dom"/>
</dbReference>
<comment type="subcellular location">
    <subcellularLocation>
        <location evidence="7">Cytoplasm</location>
    </subcellularLocation>
</comment>
<feature type="binding site" evidence="6">
    <location>
        <position position="49"/>
    </location>
    <ligand>
        <name>Fe cation</name>
        <dbReference type="ChEBI" id="CHEBI:24875"/>
        <label>1</label>
    </ligand>
</feature>
<protein>
    <recommendedName>
        <fullName evidence="7">Ferritin</fullName>
        <ecNumber evidence="7">1.16.3.2</ecNumber>
    </recommendedName>
</protein>
<evidence type="ECO:0000256" key="7">
    <source>
        <dbReference type="RuleBase" id="RU361145"/>
    </source>
</evidence>
<dbReference type="Pfam" id="PF00210">
    <property type="entry name" value="Ferritin"/>
    <property type="match status" value="1"/>
</dbReference>
<keyword evidence="5 6" id="KW-0408">Iron</keyword>
<dbReference type="InterPro" id="IPR041719">
    <property type="entry name" value="Ferritin_prok"/>
</dbReference>
<dbReference type="CDD" id="cd01055">
    <property type="entry name" value="Nonheme_Ferritin"/>
    <property type="match status" value="1"/>
</dbReference>
<feature type="binding site" evidence="6">
    <location>
        <position position="93"/>
    </location>
    <ligand>
        <name>Fe cation</name>
        <dbReference type="ChEBI" id="CHEBI:24875"/>
        <label>1</label>
    </ligand>
</feature>
<keyword evidence="4" id="KW-0560">Oxidoreductase</keyword>